<dbReference type="HOGENOM" id="CLU_049343_0_2_1"/>
<dbReference type="EMBL" id="AQGS01000538">
    <property type="protein sequence ID" value="EPS38661.1"/>
    <property type="molecule type" value="Genomic_DNA"/>
</dbReference>
<evidence type="ECO:0000313" key="2">
    <source>
        <dbReference type="Proteomes" id="UP000015100"/>
    </source>
</evidence>
<reference evidence="1 2" key="1">
    <citation type="journal article" date="2013" name="PLoS Genet.">
        <title>Genomic mechanisms accounting for the adaptation to parasitism in nematode-trapping fungi.</title>
        <authorList>
            <person name="Meerupati T."/>
            <person name="Andersson K.M."/>
            <person name="Friman E."/>
            <person name="Kumar D."/>
            <person name="Tunlid A."/>
            <person name="Ahren D."/>
        </authorList>
    </citation>
    <scope>NUCLEOTIDE SEQUENCE [LARGE SCALE GENOMIC DNA]</scope>
    <source>
        <strain evidence="1 2">CBS 200.50</strain>
    </source>
</reference>
<dbReference type="InterPro" id="IPR002220">
    <property type="entry name" value="DapA-like"/>
</dbReference>
<dbReference type="Proteomes" id="UP000015100">
    <property type="component" value="Unassembled WGS sequence"/>
</dbReference>
<sequence length="316" mass="33507">MHRVKVPRAGVWCPAVTFFDPISGKLDLESQEKYFKYLSNSGLAGLVVLGSNAEAQLLTREERSSVMNAARKAVGPDYPLICGVSGFSVVQTLEYISDAVEAGADFGLLLPAAYYGASATTKEVITAFYNEVAQKSELPIVIYNFPGICNGVDLDSDTIAAIAKSNPGKIVGVKLTCGSVAKITRLTAELSPDVFSTFGGQSDFLIGGLAVGSAGCVAAFSNIFPKTISKIYELYTSGKIAEALEMHKQAALAEPPIKTGIASTKYAVSQYSAKDAGIENAEAKLIPRKPYIPVNDSIKDTIRTAMGDVAKIERSL</sequence>
<dbReference type="STRING" id="1284197.S8AC30"/>
<dbReference type="AlphaFoldDB" id="S8AC30"/>
<name>S8AC30_DACHA</name>
<dbReference type="PANTHER" id="PTHR12128:SF47">
    <property type="entry name" value="DIHYDRODIPICOLINATE SYNTHASE-RELATED"/>
    <property type="match status" value="1"/>
</dbReference>
<comment type="caution">
    <text evidence="1">The sequence shown here is derived from an EMBL/GenBank/DDBJ whole genome shotgun (WGS) entry which is preliminary data.</text>
</comment>
<evidence type="ECO:0000313" key="1">
    <source>
        <dbReference type="EMBL" id="EPS38661.1"/>
    </source>
</evidence>
<dbReference type="Gene3D" id="3.20.20.70">
    <property type="entry name" value="Aldolase class I"/>
    <property type="match status" value="1"/>
</dbReference>
<dbReference type="SUPFAM" id="SSF51569">
    <property type="entry name" value="Aldolase"/>
    <property type="match status" value="1"/>
</dbReference>
<dbReference type="Pfam" id="PF00701">
    <property type="entry name" value="DHDPS"/>
    <property type="match status" value="1"/>
</dbReference>
<dbReference type="OrthoDB" id="191315at2759"/>
<accession>S8AC30</accession>
<dbReference type="OMA" id="KHAVACY"/>
<dbReference type="InterPro" id="IPR013785">
    <property type="entry name" value="Aldolase_TIM"/>
</dbReference>
<keyword evidence="2" id="KW-1185">Reference proteome</keyword>
<dbReference type="CDD" id="cd00408">
    <property type="entry name" value="DHDPS-like"/>
    <property type="match status" value="1"/>
</dbReference>
<dbReference type="PANTHER" id="PTHR12128">
    <property type="entry name" value="DIHYDRODIPICOLINATE SYNTHASE"/>
    <property type="match status" value="1"/>
</dbReference>
<organism evidence="1 2">
    <name type="scientific">Dactylellina haptotyla (strain CBS 200.50)</name>
    <name type="common">Nematode-trapping fungus</name>
    <name type="synonym">Monacrosporium haptotylum</name>
    <dbReference type="NCBI Taxonomy" id="1284197"/>
    <lineage>
        <taxon>Eukaryota</taxon>
        <taxon>Fungi</taxon>
        <taxon>Dikarya</taxon>
        <taxon>Ascomycota</taxon>
        <taxon>Pezizomycotina</taxon>
        <taxon>Orbiliomycetes</taxon>
        <taxon>Orbiliales</taxon>
        <taxon>Orbiliaceae</taxon>
        <taxon>Dactylellina</taxon>
    </lineage>
</organism>
<evidence type="ECO:0008006" key="3">
    <source>
        <dbReference type="Google" id="ProtNLM"/>
    </source>
</evidence>
<dbReference type="eggNOG" id="ENOG502SG3E">
    <property type="taxonomic scope" value="Eukaryota"/>
</dbReference>
<gene>
    <name evidence="1" type="ORF">H072_7638</name>
</gene>
<protein>
    <recommendedName>
        <fullName evidence="3">4-hydroxy-2-oxoglutarate aldolase, mitochondrial</fullName>
    </recommendedName>
</protein>
<dbReference type="SMART" id="SM01130">
    <property type="entry name" value="DHDPS"/>
    <property type="match status" value="1"/>
</dbReference>
<proteinExistence type="predicted"/>
<reference evidence="2" key="2">
    <citation type="submission" date="2013-04" db="EMBL/GenBank/DDBJ databases">
        <title>Genomic mechanisms accounting for the adaptation to parasitism in nematode-trapping fungi.</title>
        <authorList>
            <person name="Ahren D.G."/>
        </authorList>
    </citation>
    <scope>NUCLEOTIDE SEQUENCE [LARGE SCALE GENOMIC DNA]</scope>
    <source>
        <strain evidence="2">CBS 200.50</strain>
    </source>
</reference>
<dbReference type="GO" id="GO:0008840">
    <property type="term" value="F:4-hydroxy-tetrahydrodipicolinate synthase activity"/>
    <property type="evidence" value="ECO:0007669"/>
    <property type="project" value="TreeGrafter"/>
</dbReference>